<comment type="caution">
    <text evidence="2">The sequence shown here is derived from an EMBL/GenBank/DDBJ whole genome shotgun (WGS) entry which is preliminary data.</text>
</comment>
<reference evidence="2" key="1">
    <citation type="submission" date="2021-03" db="EMBL/GenBank/DDBJ databases">
        <authorList>
            <person name="Tagirdzhanova G."/>
        </authorList>
    </citation>
    <scope>NUCLEOTIDE SEQUENCE</scope>
</reference>
<proteinExistence type="predicted"/>
<evidence type="ECO:0000313" key="3">
    <source>
        <dbReference type="Proteomes" id="UP000664203"/>
    </source>
</evidence>
<dbReference type="EMBL" id="CAJPDR010000060">
    <property type="protein sequence ID" value="CAF9913124.1"/>
    <property type="molecule type" value="Genomic_DNA"/>
</dbReference>
<feature type="region of interest" description="Disordered" evidence="1">
    <location>
        <begin position="22"/>
        <end position="47"/>
    </location>
</feature>
<evidence type="ECO:0000313" key="2">
    <source>
        <dbReference type="EMBL" id="CAF9913124.1"/>
    </source>
</evidence>
<gene>
    <name evidence="2" type="ORF">ALECFALPRED_008641</name>
</gene>
<evidence type="ECO:0000256" key="1">
    <source>
        <dbReference type="SAM" id="MobiDB-lite"/>
    </source>
</evidence>
<organism evidence="2 3">
    <name type="scientific">Alectoria fallacina</name>
    <dbReference type="NCBI Taxonomy" id="1903189"/>
    <lineage>
        <taxon>Eukaryota</taxon>
        <taxon>Fungi</taxon>
        <taxon>Dikarya</taxon>
        <taxon>Ascomycota</taxon>
        <taxon>Pezizomycotina</taxon>
        <taxon>Lecanoromycetes</taxon>
        <taxon>OSLEUM clade</taxon>
        <taxon>Lecanoromycetidae</taxon>
        <taxon>Lecanorales</taxon>
        <taxon>Lecanorineae</taxon>
        <taxon>Parmeliaceae</taxon>
        <taxon>Alectoria</taxon>
    </lineage>
</organism>
<dbReference type="Proteomes" id="UP000664203">
    <property type="component" value="Unassembled WGS sequence"/>
</dbReference>
<dbReference type="OrthoDB" id="5562739at2759"/>
<name>A0A8H3EXA6_9LECA</name>
<dbReference type="AlphaFoldDB" id="A0A8H3EXA6"/>
<protein>
    <submittedName>
        <fullName evidence="2">Uncharacterized protein</fullName>
    </submittedName>
</protein>
<keyword evidence="3" id="KW-1185">Reference proteome</keyword>
<accession>A0A8H3EXA6</accession>
<sequence>MVPVASLLNPAPPSFESFPEYPTPPFMKYSKQSPPPLAPPKKQKMSKAAATFVKGKPKGKVNYPPYEIQDEATAAEHEKFEVQPIGRIGEYPKRIPYNSEKKTFQQKTGMDGLEGMCHQL</sequence>